<keyword evidence="3" id="KW-1185">Reference proteome</keyword>
<dbReference type="GO" id="GO:0016787">
    <property type="term" value="F:hydrolase activity"/>
    <property type="evidence" value="ECO:0007669"/>
    <property type="project" value="UniProtKB-KW"/>
</dbReference>
<dbReference type="STRING" id="63057.A0A2P5FEA0"/>
<dbReference type="AlphaFoldDB" id="A0A2P5FEA0"/>
<dbReference type="Proteomes" id="UP000237000">
    <property type="component" value="Unassembled WGS sequence"/>
</dbReference>
<dbReference type="InterPro" id="IPR041392">
    <property type="entry name" value="GHD"/>
</dbReference>
<name>A0A2P5FEA0_TREOI</name>
<gene>
    <name evidence="2" type="ORF">TorRG33x02_080710</name>
</gene>
<feature type="domain" description="Beta-galactosidase beta-sandwich" evidence="1">
    <location>
        <begin position="33"/>
        <end position="80"/>
    </location>
</feature>
<reference evidence="3" key="1">
    <citation type="submission" date="2016-06" db="EMBL/GenBank/DDBJ databases">
        <title>Parallel loss of symbiosis genes in relatives of nitrogen-fixing non-legume Parasponia.</title>
        <authorList>
            <person name="Van Velzen R."/>
            <person name="Holmer R."/>
            <person name="Bu F."/>
            <person name="Rutten L."/>
            <person name="Van Zeijl A."/>
            <person name="Liu W."/>
            <person name="Santuari L."/>
            <person name="Cao Q."/>
            <person name="Sharma T."/>
            <person name="Shen D."/>
            <person name="Roswanjaya Y."/>
            <person name="Wardhani T."/>
            <person name="Kalhor M.S."/>
            <person name="Jansen J."/>
            <person name="Van den Hoogen J."/>
            <person name="Gungor B."/>
            <person name="Hartog M."/>
            <person name="Hontelez J."/>
            <person name="Verver J."/>
            <person name="Yang W.-C."/>
            <person name="Schijlen E."/>
            <person name="Repin R."/>
            <person name="Schilthuizen M."/>
            <person name="Schranz E."/>
            <person name="Heidstra R."/>
            <person name="Miyata K."/>
            <person name="Fedorova E."/>
            <person name="Kohlen W."/>
            <person name="Bisseling T."/>
            <person name="Smit S."/>
            <person name="Geurts R."/>
        </authorList>
    </citation>
    <scope>NUCLEOTIDE SEQUENCE [LARGE SCALE GENOMIC DNA]</scope>
    <source>
        <strain evidence="3">cv. RG33-2</strain>
    </source>
</reference>
<dbReference type="InParanoid" id="A0A2P5FEA0"/>
<dbReference type="EMBL" id="JXTC01000040">
    <property type="protein sequence ID" value="PON96141.1"/>
    <property type="molecule type" value="Genomic_DNA"/>
</dbReference>
<evidence type="ECO:0000313" key="3">
    <source>
        <dbReference type="Proteomes" id="UP000237000"/>
    </source>
</evidence>
<proteinExistence type="predicted"/>
<dbReference type="OrthoDB" id="1433858at2759"/>
<evidence type="ECO:0000313" key="2">
    <source>
        <dbReference type="EMBL" id="PON96141.1"/>
    </source>
</evidence>
<comment type="caution">
    <text evidence="2">The sequence shown here is derived from an EMBL/GenBank/DDBJ whole genome shotgun (WGS) entry which is preliminary data.</text>
</comment>
<protein>
    <submittedName>
        <fullName evidence="2">Glycoside hydrolase</fullName>
    </submittedName>
</protein>
<keyword evidence="2" id="KW-0378">Hydrolase</keyword>
<accession>A0A2P5FEA0</accession>
<organism evidence="2 3">
    <name type="scientific">Trema orientale</name>
    <name type="common">Charcoal tree</name>
    <name type="synonym">Celtis orientalis</name>
    <dbReference type="NCBI Taxonomy" id="63057"/>
    <lineage>
        <taxon>Eukaryota</taxon>
        <taxon>Viridiplantae</taxon>
        <taxon>Streptophyta</taxon>
        <taxon>Embryophyta</taxon>
        <taxon>Tracheophyta</taxon>
        <taxon>Spermatophyta</taxon>
        <taxon>Magnoliopsida</taxon>
        <taxon>eudicotyledons</taxon>
        <taxon>Gunneridae</taxon>
        <taxon>Pentapetalae</taxon>
        <taxon>rosids</taxon>
        <taxon>fabids</taxon>
        <taxon>Rosales</taxon>
        <taxon>Cannabaceae</taxon>
        <taxon>Trema</taxon>
    </lineage>
</organism>
<dbReference type="Pfam" id="PF17834">
    <property type="entry name" value="GHD"/>
    <property type="match status" value="1"/>
</dbReference>
<evidence type="ECO:0000259" key="1">
    <source>
        <dbReference type="Pfam" id="PF17834"/>
    </source>
</evidence>
<sequence length="85" mass="9494">MAQDLYSAITLRTDFSSCNSFSNTTRKLCTVPQAHVYKSTSGACAAFLANYNPTSHAKVSFGNMHYNLPSWSIRILQDCPKEKKK</sequence>